<sequence>MSLVLAESLRARIVAAAKPALKWESFALTAWETLAILHTPPHNFLNFTIIAAPFLPIIDSSSRHRLRGARDVRALSMQAPQTARPSISVEGKQVHDYQSSCR</sequence>
<proteinExistence type="predicted"/>
<reference evidence="2 3" key="1">
    <citation type="submission" date="2023-10" db="EMBL/GenBank/DDBJ databases">
        <title>Surface-active antibiotics is a multifunctional adaptation for post-fire microbes.</title>
        <authorList>
            <person name="Liu M.D."/>
            <person name="Du Y."/>
            <person name="Koupaei S.K."/>
            <person name="Kim N.R."/>
            <person name="Zhang W."/>
            <person name="Traxler M.F."/>
        </authorList>
    </citation>
    <scope>NUCLEOTIDE SEQUENCE [LARGE SCALE GENOMIC DNA]</scope>
    <source>
        <strain evidence="2 3">F3</strain>
    </source>
</reference>
<evidence type="ECO:0000313" key="2">
    <source>
        <dbReference type="EMBL" id="WOD13554.1"/>
    </source>
</evidence>
<keyword evidence="3" id="KW-1185">Reference proteome</keyword>
<dbReference type="RefSeq" id="WP_317015116.1">
    <property type="nucleotide sequence ID" value="NZ_CP136511.1"/>
</dbReference>
<protein>
    <submittedName>
        <fullName evidence="2">Uncharacterized protein</fullName>
    </submittedName>
</protein>
<evidence type="ECO:0000256" key="1">
    <source>
        <dbReference type="SAM" id="MobiDB-lite"/>
    </source>
</evidence>
<dbReference type="Proteomes" id="UP001302652">
    <property type="component" value="Chromosome 3"/>
</dbReference>
<accession>A0ABZ0EAQ3</accession>
<dbReference type="EMBL" id="CP136511">
    <property type="protein sequence ID" value="WOD13554.1"/>
    <property type="molecule type" value="Genomic_DNA"/>
</dbReference>
<gene>
    <name evidence="2" type="ORF">RW095_06010</name>
</gene>
<name>A0ABZ0EAQ3_9BURK</name>
<feature type="region of interest" description="Disordered" evidence="1">
    <location>
        <begin position="78"/>
        <end position="102"/>
    </location>
</feature>
<evidence type="ECO:0000313" key="3">
    <source>
        <dbReference type="Proteomes" id="UP001302652"/>
    </source>
</evidence>
<organism evidence="2 3">
    <name type="scientific">Paraburkholderia kirstenboschensis</name>
    <dbReference type="NCBI Taxonomy" id="1245436"/>
    <lineage>
        <taxon>Bacteria</taxon>
        <taxon>Pseudomonadati</taxon>
        <taxon>Pseudomonadota</taxon>
        <taxon>Betaproteobacteria</taxon>
        <taxon>Burkholderiales</taxon>
        <taxon>Burkholderiaceae</taxon>
        <taxon>Paraburkholderia</taxon>
    </lineage>
</organism>